<sequence>MARKSNSEKKVPVIPKSKIEHTIEVGIFDEETGEVKDSHMFVGVPKKCTDWLKQTYLILQIKSFFKSMIVISIDGGEWKTFDMLKEEGIVK</sequence>
<dbReference type="EMBL" id="BK016237">
    <property type="protein sequence ID" value="DAG04048.1"/>
    <property type="molecule type" value="Genomic_DNA"/>
</dbReference>
<organism evidence="1">
    <name type="scientific">Myoviridae sp. ctbEa13</name>
    <dbReference type="NCBI Taxonomy" id="2825136"/>
    <lineage>
        <taxon>Viruses</taxon>
        <taxon>Duplodnaviria</taxon>
        <taxon>Heunggongvirae</taxon>
        <taxon>Uroviricota</taxon>
        <taxon>Caudoviricetes</taxon>
    </lineage>
</organism>
<proteinExistence type="predicted"/>
<name>A0A8S5VBI2_9CAUD</name>
<reference evidence="1" key="1">
    <citation type="journal article" date="2021" name="Proc. Natl. Acad. Sci. U.S.A.">
        <title>A Catalog of Tens of Thousands of Viruses from Human Metagenomes Reveals Hidden Associations with Chronic Diseases.</title>
        <authorList>
            <person name="Tisza M.J."/>
            <person name="Buck C.B."/>
        </authorList>
    </citation>
    <scope>NUCLEOTIDE SEQUENCE</scope>
    <source>
        <strain evidence="1">CtbEa13</strain>
    </source>
</reference>
<accession>A0A8S5VBI2</accession>
<evidence type="ECO:0000313" key="1">
    <source>
        <dbReference type="EMBL" id="DAG04048.1"/>
    </source>
</evidence>
<protein>
    <submittedName>
        <fullName evidence="1">Uncharacterized protein</fullName>
    </submittedName>
</protein>